<feature type="transmembrane region" description="Helical" evidence="15">
    <location>
        <begin position="38"/>
        <end position="71"/>
    </location>
</feature>
<comment type="subcellular location">
    <subcellularLocation>
        <location evidence="3">Cell membrane</location>
    </subcellularLocation>
    <subcellularLocation>
        <location evidence="2">Membrane</location>
        <topology evidence="2">Multi-pass membrane protein</topology>
    </subcellularLocation>
</comment>
<keyword evidence="8" id="KW-0547">Nucleotide-binding</keyword>
<keyword evidence="13 15" id="KW-0472">Membrane</keyword>
<dbReference type="EMBL" id="CP001700">
    <property type="protein sequence ID" value="ACU70940.1"/>
    <property type="molecule type" value="Genomic_DNA"/>
</dbReference>
<dbReference type="eggNOG" id="COG2205">
    <property type="taxonomic scope" value="Bacteria"/>
</dbReference>
<keyword evidence="7 15" id="KW-0812">Transmembrane</keyword>
<dbReference type="InterPro" id="IPR004358">
    <property type="entry name" value="Sig_transdc_His_kin-like_C"/>
</dbReference>
<feature type="region of interest" description="Disordered" evidence="14">
    <location>
        <begin position="264"/>
        <end position="314"/>
    </location>
</feature>
<dbReference type="Pfam" id="PF13493">
    <property type="entry name" value="DUF4118"/>
    <property type="match status" value="1"/>
</dbReference>
<reference evidence="17 18" key="1">
    <citation type="journal article" date="2009" name="Stand. Genomic Sci.">
        <title>Complete genome sequence of Catenulispora acidiphila type strain (ID 139908).</title>
        <authorList>
            <person name="Copeland A."/>
            <person name="Lapidus A."/>
            <person name="Glavina Del Rio T."/>
            <person name="Nolan M."/>
            <person name="Lucas S."/>
            <person name="Chen F."/>
            <person name="Tice H."/>
            <person name="Cheng J.F."/>
            <person name="Bruce D."/>
            <person name="Goodwin L."/>
            <person name="Pitluck S."/>
            <person name="Mikhailova N."/>
            <person name="Pati A."/>
            <person name="Ivanova N."/>
            <person name="Mavromatis K."/>
            <person name="Chen A."/>
            <person name="Palaniappan K."/>
            <person name="Chain P."/>
            <person name="Land M."/>
            <person name="Hauser L."/>
            <person name="Chang Y.J."/>
            <person name="Jeffries C.D."/>
            <person name="Chertkov O."/>
            <person name="Brettin T."/>
            <person name="Detter J.C."/>
            <person name="Han C."/>
            <person name="Ali Z."/>
            <person name="Tindall B.J."/>
            <person name="Goker M."/>
            <person name="Bristow J."/>
            <person name="Eisen J.A."/>
            <person name="Markowitz V."/>
            <person name="Hugenholtz P."/>
            <person name="Kyrpides N.C."/>
            <person name="Klenk H.P."/>
        </authorList>
    </citation>
    <scope>NUCLEOTIDE SEQUENCE [LARGE SCALE GENOMIC DNA]</scope>
    <source>
        <strain evidence="18">DSM 44928 / JCM 14897 / NBRC 102108 / NRRL B-24433 / ID139908</strain>
    </source>
</reference>
<keyword evidence="6" id="KW-0808">Transferase</keyword>
<dbReference type="InterPro" id="IPR003661">
    <property type="entry name" value="HisK_dim/P_dom"/>
</dbReference>
<keyword evidence="11 15" id="KW-1133">Transmembrane helix</keyword>
<feature type="compositionally biased region" description="Acidic residues" evidence="14">
    <location>
        <begin position="278"/>
        <end position="290"/>
    </location>
</feature>
<evidence type="ECO:0000256" key="13">
    <source>
        <dbReference type="ARBA" id="ARBA00023136"/>
    </source>
</evidence>
<evidence type="ECO:0000256" key="7">
    <source>
        <dbReference type="ARBA" id="ARBA00022692"/>
    </source>
</evidence>
<dbReference type="Gene3D" id="3.30.565.10">
    <property type="entry name" value="Histidine kinase-like ATPase, C-terminal domain"/>
    <property type="match status" value="1"/>
</dbReference>
<evidence type="ECO:0000256" key="10">
    <source>
        <dbReference type="ARBA" id="ARBA00022840"/>
    </source>
</evidence>
<keyword evidence="5" id="KW-0597">Phosphoprotein</keyword>
<dbReference type="Proteomes" id="UP000000851">
    <property type="component" value="Chromosome"/>
</dbReference>
<dbReference type="InParanoid" id="C7QFW3"/>
<keyword evidence="18" id="KW-1185">Reference proteome</keyword>
<evidence type="ECO:0000256" key="8">
    <source>
        <dbReference type="ARBA" id="ARBA00022741"/>
    </source>
</evidence>
<evidence type="ECO:0000259" key="16">
    <source>
        <dbReference type="PROSITE" id="PS50109"/>
    </source>
</evidence>
<dbReference type="Pfam" id="PF02518">
    <property type="entry name" value="HATPase_c"/>
    <property type="match status" value="1"/>
</dbReference>
<dbReference type="Gene3D" id="1.20.120.620">
    <property type="entry name" value="Backbone structure of the membrane domain of e. Coli histidine kinase receptor kdpd"/>
    <property type="match status" value="1"/>
</dbReference>
<dbReference type="GO" id="GO:0005886">
    <property type="term" value="C:plasma membrane"/>
    <property type="evidence" value="ECO:0007669"/>
    <property type="project" value="UniProtKB-SubCell"/>
</dbReference>
<dbReference type="Gene3D" id="1.10.287.130">
    <property type="match status" value="1"/>
</dbReference>
<dbReference type="STRING" id="479433.Caci_2020"/>
<dbReference type="InterPro" id="IPR036890">
    <property type="entry name" value="HATPase_C_sf"/>
</dbReference>
<keyword evidence="10" id="KW-0067">ATP-binding</keyword>
<dbReference type="AlphaFoldDB" id="C7QFW3"/>
<evidence type="ECO:0000313" key="18">
    <source>
        <dbReference type="Proteomes" id="UP000000851"/>
    </source>
</evidence>
<evidence type="ECO:0000256" key="12">
    <source>
        <dbReference type="ARBA" id="ARBA00023012"/>
    </source>
</evidence>
<comment type="catalytic activity">
    <reaction evidence="1">
        <text>ATP + protein L-histidine = ADP + protein N-phospho-L-histidine.</text>
        <dbReference type="EC" id="2.7.13.3"/>
    </reaction>
</comment>
<evidence type="ECO:0000256" key="4">
    <source>
        <dbReference type="ARBA" id="ARBA00012438"/>
    </source>
</evidence>
<dbReference type="KEGG" id="cai:Caci_2020"/>
<keyword evidence="9 17" id="KW-0418">Kinase</keyword>
<dbReference type="OrthoDB" id="9806130at2"/>
<evidence type="ECO:0000256" key="6">
    <source>
        <dbReference type="ARBA" id="ARBA00022679"/>
    </source>
</evidence>
<dbReference type="PANTHER" id="PTHR45569">
    <property type="entry name" value="SENSOR PROTEIN KDPD"/>
    <property type="match status" value="1"/>
</dbReference>
<dbReference type="GO" id="GO:0000155">
    <property type="term" value="F:phosphorelay sensor kinase activity"/>
    <property type="evidence" value="ECO:0007669"/>
    <property type="project" value="InterPro"/>
</dbReference>
<evidence type="ECO:0000256" key="1">
    <source>
        <dbReference type="ARBA" id="ARBA00000085"/>
    </source>
</evidence>
<dbReference type="PANTHER" id="PTHR45569:SF1">
    <property type="entry name" value="SENSOR PROTEIN KDPD"/>
    <property type="match status" value="1"/>
</dbReference>
<dbReference type="SMART" id="SM00387">
    <property type="entry name" value="HATPase_c"/>
    <property type="match status" value="1"/>
</dbReference>
<dbReference type="InterPro" id="IPR052023">
    <property type="entry name" value="Histidine_kinase_KdpD"/>
</dbReference>
<evidence type="ECO:0000256" key="5">
    <source>
        <dbReference type="ARBA" id="ARBA00022553"/>
    </source>
</evidence>
<evidence type="ECO:0000256" key="2">
    <source>
        <dbReference type="ARBA" id="ARBA00004141"/>
    </source>
</evidence>
<dbReference type="CDD" id="cd00075">
    <property type="entry name" value="HATPase"/>
    <property type="match status" value="1"/>
</dbReference>
<accession>C7QFW3</accession>
<feature type="domain" description="Histidine kinase" evidence="16">
    <location>
        <begin position="137"/>
        <end position="389"/>
    </location>
</feature>
<protein>
    <recommendedName>
        <fullName evidence="4">histidine kinase</fullName>
        <ecNumber evidence="4">2.7.13.3</ecNumber>
    </recommendedName>
</protein>
<organism evidence="17 18">
    <name type="scientific">Catenulispora acidiphila (strain DSM 44928 / JCM 14897 / NBRC 102108 / NRRL B-24433 / ID139908)</name>
    <dbReference type="NCBI Taxonomy" id="479433"/>
    <lineage>
        <taxon>Bacteria</taxon>
        <taxon>Bacillati</taxon>
        <taxon>Actinomycetota</taxon>
        <taxon>Actinomycetes</taxon>
        <taxon>Catenulisporales</taxon>
        <taxon>Catenulisporaceae</taxon>
        <taxon>Catenulispora</taxon>
    </lineage>
</organism>
<dbReference type="SUPFAM" id="SSF55874">
    <property type="entry name" value="ATPase domain of HSP90 chaperone/DNA topoisomerase II/histidine kinase"/>
    <property type="match status" value="1"/>
</dbReference>
<dbReference type="EC" id="2.7.13.3" evidence="4"/>
<evidence type="ECO:0000256" key="9">
    <source>
        <dbReference type="ARBA" id="ARBA00022777"/>
    </source>
</evidence>
<dbReference type="InterPro" id="IPR038318">
    <property type="entry name" value="KdpD_sf"/>
</dbReference>
<evidence type="ECO:0000256" key="15">
    <source>
        <dbReference type="SAM" id="Phobius"/>
    </source>
</evidence>
<dbReference type="HOGENOM" id="CLU_000445_89_5_11"/>
<evidence type="ECO:0000313" key="17">
    <source>
        <dbReference type="EMBL" id="ACU70940.1"/>
    </source>
</evidence>
<proteinExistence type="predicted"/>
<keyword evidence="12" id="KW-0902">Two-component regulatory system</keyword>
<dbReference type="PROSITE" id="PS50109">
    <property type="entry name" value="HIS_KIN"/>
    <property type="match status" value="1"/>
</dbReference>
<dbReference type="SUPFAM" id="SSF47384">
    <property type="entry name" value="Homodimeric domain of signal transducing histidine kinase"/>
    <property type="match status" value="1"/>
</dbReference>
<dbReference type="InterPro" id="IPR003594">
    <property type="entry name" value="HATPase_dom"/>
</dbReference>
<dbReference type="InterPro" id="IPR005467">
    <property type="entry name" value="His_kinase_dom"/>
</dbReference>
<evidence type="ECO:0000256" key="14">
    <source>
        <dbReference type="SAM" id="MobiDB-lite"/>
    </source>
</evidence>
<dbReference type="GO" id="GO:0005524">
    <property type="term" value="F:ATP binding"/>
    <property type="evidence" value="ECO:0007669"/>
    <property type="project" value="UniProtKB-KW"/>
</dbReference>
<dbReference type="Pfam" id="PF00512">
    <property type="entry name" value="HisKA"/>
    <property type="match status" value="1"/>
</dbReference>
<evidence type="ECO:0000256" key="3">
    <source>
        <dbReference type="ARBA" id="ARBA00004236"/>
    </source>
</evidence>
<dbReference type="InterPro" id="IPR036097">
    <property type="entry name" value="HisK_dim/P_sf"/>
</dbReference>
<sequence>MPDSGRRWRGLAAALVVPPLLTAVLTTLTERLNLSSQVLIYLVALVAISRLCGMVPALVAAVWAALLLDYYFISPVHTFRIAVANDVIAFSAFVIVAVTVASVVEYSGKQFRRATQAAAEAAQLEAADRMRTALLNAVSHDLRAPLAAARASVDTLRDERFELSEAERGELLGAAHTSLGKLSRLVEDLLDMSRLQSGALKPHLEVVAVDEVIPRAIDDVPAAAGRVTYAASPGVPAALADGALLERVVANLVGNAAKHTDSRIELTAGASAPRGADDVDGTDDTDDTDGADAPNGPDRGHAATGGQAQNPSGDKVEIRVIDHGPGIPVSDHERIFRPFQRLGDRDNTAGVGLGLALARGLVEAMGGELRPETTPGGGLTMVVAVPARTAADPAEGVAR</sequence>
<gene>
    <name evidence="17" type="ordered locus">Caci_2020</name>
</gene>
<feature type="transmembrane region" description="Helical" evidence="15">
    <location>
        <begin position="83"/>
        <end position="104"/>
    </location>
</feature>
<dbReference type="SMART" id="SM00388">
    <property type="entry name" value="HisKA"/>
    <property type="match status" value="1"/>
</dbReference>
<name>C7QFW3_CATAD</name>
<evidence type="ECO:0000256" key="11">
    <source>
        <dbReference type="ARBA" id="ARBA00022989"/>
    </source>
</evidence>
<dbReference type="PRINTS" id="PR00344">
    <property type="entry name" value="BCTRLSENSOR"/>
</dbReference>
<dbReference type="InterPro" id="IPR025201">
    <property type="entry name" value="KdpD_TM"/>
</dbReference>